<proteinExistence type="predicted"/>
<evidence type="ECO:0000256" key="1">
    <source>
        <dbReference type="ARBA" id="ARBA00022679"/>
    </source>
</evidence>
<evidence type="ECO:0000313" key="5">
    <source>
        <dbReference type="Proteomes" id="UP000198727"/>
    </source>
</evidence>
<dbReference type="RefSeq" id="WP_092530105.1">
    <property type="nucleotide sequence ID" value="NZ_FOWW01000003.1"/>
</dbReference>
<name>A0A1I5TDH2_9PSEU</name>
<dbReference type="InterPro" id="IPR036388">
    <property type="entry name" value="WH-like_DNA-bd_sf"/>
</dbReference>
<dbReference type="Proteomes" id="UP000198727">
    <property type="component" value="Unassembled WGS sequence"/>
</dbReference>
<dbReference type="InterPro" id="IPR050769">
    <property type="entry name" value="NAT_camello-type"/>
</dbReference>
<evidence type="ECO:0000259" key="3">
    <source>
        <dbReference type="PROSITE" id="PS51186"/>
    </source>
</evidence>
<reference evidence="5" key="1">
    <citation type="submission" date="2016-10" db="EMBL/GenBank/DDBJ databases">
        <authorList>
            <person name="Varghese N."/>
            <person name="Submissions S."/>
        </authorList>
    </citation>
    <scope>NUCLEOTIDE SEQUENCE [LARGE SCALE GENOMIC DNA]</scope>
    <source>
        <strain evidence="5">CGMCC 4.5579</strain>
    </source>
</reference>
<dbReference type="InterPro" id="IPR000835">
    <property type="entry name" value="HTH_MarR-typ"/>
</dbReference>
<dbReference type="SMART" id="SM00347">
    <property type="entry name" value="HTH_MARR"/>
    <property type="match status" value="1"/>
</dbReference>
<dbReference type="InterPro" id="IPR011991">
    <property type="entry name" value="ArsR-like_HTH"/>
</dbReference>
<dbReference type="PROSITE" id="PS50995">
    <property type="entry name" value="HTH_MARR_2"/>
    <property type="match status" value="1"/>
</dbReference>
<dbReference type="STRING" id="587909.SAMN05421810_103484"/>
<dbReference type="GO" id="GO:0003677">
    <property type="term" value="F:DNA binding"/>
    <property type="evidence" value="ECO:0007669"/>
    <property type="project" value="UniProtKB-KW"/>
</dbReference>
<dbReference type="InterPro" id="IPR036390">
    <property type="entry name" value="WH_DNA-bd_sf"/>
</dbReference>
<sequence>METRSERVARVRRFNRFYTELIGVLDEGLHGSRFSLTEARVLYELAQEGVREVADLRKRLDLDAGYTSRLLARLESRGLVVRERSDSDARRQVVTITDVGRVEQAVLERRAEEDFGDLLGRLPEDDQRRLLGAMDTITRLLDEPRRDAPLVLRPPRPGDLGWIVHRNGVRYAQEYGWGAPYEALVASVAADFLDNWDDPRQAGWIAELDGEPVGAVLCTRGSAPDTAKLRLLLVEPRARGRGVGRRLVEECVAFARGAGYAAIELWTNDVLTAARRIYQAVGFELVDREPHDRWGQGLVGETWRMRL</sequence>
<dbReference type="Gene3D" id="3.40.630.30">
    <property type="match status" value="1"/>
</dbReference>
<dbReference type="Pfam" id="PF00583">
    <property type="entry name" value="Acetyltransf_1"/>
    <property type="match status" value="1"/>
</dbReference>
<dbReference type="SUPFAM" id="SSF55729">
    <property type="entry name" value="Acyl-CoA N-acyltransferases (Nat)"/>
    <property type="match status" value="1"/>
</dbReference>
<dbReference type="Pfam" id="PF12802">
    <property type="entry name" value="MarR_2"/>
    <property type="match status" value="1"/>
</dbReference>
<organism evidence="4 5">
    <name type="scientific">Amycolatopsis arida</name>
    <dbReference type="NCBI Taxonomy" id="587909"/>
    <lineage>
        <taxon>Bacteria</taxon>
        <taxon>Bacillati</taxon>
        <taxon>Actinomycetota</taxon>
        <taxon>Actinomycetes</taxon>
        <taxon>Pseudonocardiales</taxon>
        <taxon>Pseudonocardiaceae</taxon>
        <taxon>Amycolatopsis</taxon>
    </lineage>
</organism>
<dbReference type="GO" id="GO:0008080">
    <property type="term" value="F:N-acetyltransferase activity"/>
    <property type="evidence" value="ECO:0007669"/>
    <property type="project" value="InterPro"/>
</dbReference>
<dbReference type="InterPro" id="IPR016181">
    <property type="entry name" value="Acyl_CoA_acyltransferase"/>
</dbReference>
<dbReference type="EMBL" id="FOWW01000003">
    <property type="protein sequence ID" value="SFP81028.1"/>
    <property type="molecule type" value="Genomic_DNA"/>
</dbReference>
<gene>
    <name evidence="4" type="ORF">SAMN05421810_103484</name>
</gene>
<dbReference type="AlphaFoldDB" id="A0A1I5TDH2"/>
<dbReference type="GO" id="GO:0003700">
    <property type="term" value="F:DNA-binding transcription factor activity"/>
    <property type="evidence" value="ECO:0007669"/>
    <property type="project" value="InterPro"/>
</dbReference>
<feature type="domain" description="N-acetyltransferase" evidence="3">
    <location>
        <begin position="150"/>
        <end position="307"/>
    </location>
</feature>
<dbReference type="PANTHER" id="PTHR13947">
    <property type="entry name" value="GNAT FAMILY N-ACETYLTRANSFERASE"/>
    <property type="match status" value="1"/>
</dbReference>
<dbReference type="CDD" id="cd00090">
    <property type="entry name" value="HTH_ARSR"/>
    <property type="match status" value="1"/>
</dbReference>
<keyword evidence="4" id="KW-0238">DNA-binding</keyword>
<dbReference type="Gene3D" id="1.10.10.10">
    <property type="entry name" value="Winged helix-like DNA-binding domain superfamily/Winged helix DNA-binding domain"/>
    <property type="match status" value="1"/>
</dbReference>
<dbReference type="InterPro" id="IPR000182">
    <property type="entry name" value="GNAT_dom"/>
</dbReference>
<keyword evidence="1" id="KW-0808">Transferase</keyword>
<evidence type="ECO:0000259" key="2">
    <source>
        <dbReference type="PROSITE" id="PS50995"/>
    </source>
</evidence>
<dbReference type="CDD" id="cd04301">
    <property type="entry name" value="NAT_SF"/>
    <property type="match status" value="1"/>
</dbReference>
<keyword evidence="5" id="KW-1185">Reference proteome</keyword>
<evidence type="ECO:0000313" key="4">
    <source>
        <dbReference type="EMBL" id="SFP81028.1"/>
    </source>
</evidence>
<dbReference type="PROSITE" id="PS51186">
    <property type="entry name" value="GNAT"/>
    <property type="match status" value="1"/>
</dbReference>
<feature type="domain" description="HTH marR-type" evidence="2">
    <location>
        <begin position="1"/>
        <end position="139"/>
    </location>
</feature>
<dbReference type="PANTHER" id="PTHR13947:SF37">
    <property type="entry name" value="LD18367P"/>
    <property type="match status" value="1"/>
</dbReference>
<dbReference type="SUPFAM" id="SSF46785">
    <property type="entry name" value="Winged helix' DNA-binding domain"/>
    <property type="match status" value="1"/>
</dbReference>
<dbReference type="OrthoDB" id="273614at2"/>
<protein>
    <submittedName>
        <fullName evidence="4">DNA-binding transcriptional regulator, MarR family</fullName>
    </submittedName>
</protein>
<accession>A0A1I5TDH2</accession>